<comment type="caution">
    <text evidence="1">The sequence shown here is derived from an EMBL/GenBank/DDBJ whole genome shotgun (WGS) entry which is preliminary data.</text>
</comment>
<protein>
    <submittedName>
        <fullName evidence="1">Uncharacterized protein</fullName>
    </submittedName>
</protein>
<organism evidence="1 2">
    <name type="scientific">Periplaneta americana</name>
    <name type="common">American cockroach</name>
    <name type="synonym">Blatta americana</name>
    <dbReference type="NCBI Taxonomy" id="6978"/>
    <lineage>
        <taxon>Eukaryota</taxon>
        <taxon>Metazoa</taxon>
        <taxon>Ecdysozoa</taxon>
        <taxon>Arthropoda</taxon>
        <taxon>Hexapoda</taxon>
        <taxon>Insecta</taxon>
        <taxon>Pterygota</taxon>
        <taxon>Neoptera</taxon>
        <taxon>Polyneoptera</taxon>
        <taxon>Dictyoptera</taxon>
        <taxon>Blattodea</taxon>
        <taxon>Blattoidea</taxon>
        <taxon>Blattidae</taxon>
        <taxon>Blattinae</taxon>
        <taxon>Periplaneta</taxon>
    </lineage>
</organism>
<accession>A0ABQ8T7M1</accession>
<name>A0ABQ8T7M1_PERAM</name>
<keyword evidence="2" id="KW-1185">Reference proteome</keyword>
<evidence type="ECO:0000313" key="1">
    <source>
        <dbReference type="EMBL" id="KAJ4441862.1"/>
    </source>
</evidence>
<reference evidence="1 2" key="1">
    <citation type="journal article" date="2022" name="Allergy">
        <title>Genome assembly and annotation of Periplaneta americana reveal a comprehensive cockroach allergen profile.</title>
        <authorList>
            <person name="Wang L."/>
            <person name="Xiong Q."/>
            <person name="Saelim N."/>
            <person name="Wang L."/>
            <person name="Nong W."/>
            <person name="Wan A.T."/>
            <person name="Shi M."/>
            <person name="Liu X."/>
            <person name="Cao Q."/>
            <person name="Hui J.H.L."/>
            <person name="Sookrung N."/>
            <person name="Leung T.F."/>
            <person name="Tungtrongchitr A."/>
            <person name="Tsui S.K.W."/>
        </authorList>
    </citation>
    <scope>NUCLEOTIDE SEQUENCE [LARGE SCALE GENOMIC DNA]</scope>
    <source>
        <strain evidence="1">PWHHKU_190912</strain>
    </source>
</reference>
<gene>
    <name evidence="1" type="ORF">ANN_11722</name>
</gene>
<evidence type="ECO:0000313" key="2">
    <source>
        <dbReference type="Proteomes" id="UP001148838"/>
    </source>
</evidence>
<dbReference type="Proteomes" id="UP001148838">
    <property type="component" value="Unassembled WGS sequence"/>
</dbReference>
<sequence length="275" mass="31688">MRGMAPRHNKNIDRQDCLRFQIRRSGRLANFRGYVAVVINYGREGTTREFSVIQSVSKPEQASLVSRRSIRVCVRICVSIRRPEFECSGPQLEGPEFECSGPQLEGPEFEYSELSLKYVFPNSSHSCHYRRYRTYRKKKLTPIRVSKQFTFLPLLELPYVSLDEFRYGLRMFTKIFIIVEPYVNKTRHVLLLTTTCTPSAHERLLSCRSVKTPILISKICILTSKCVPGSVRNKVGLRDKLEQVLQRNLGLKDLRTTSDILAGKNTVYNVAFLSN</sequence>
<proteinExistence type="predicted"/>
<dbReference type="EMBL" id="JAJSOF020000015">
    <property type="protein sequence ID" value="KAJ4441862.1"/>
    <property type="molecule type" value="Genomic_DNA"/>
</dbReference>